<keyword evidence="2" id="KW-1185">Reference proteome</keyword>
<reference evidence="1 2" key="1">
    <citation type="submission" date="2018-10" db="EMBL/GenBank/DDBJ databases">
        <title>Lactobacillus sp. R7 and Lactobacillus sp. R19 isolated from fermented mustard green product of Taiwan.</title>
        <authorList>
            <person name="Lin S.-T."/>
        </authorList>
    </citation>
    <scope>NUCLEOTIDE SEQUENCE [LARGE SCALE GENOMIC DNA]</scope>
    <source>
        <strain evidence="1 2">BCRC 81127</strain>
    </source>
</reference>
<gene>
    <name evidence="1" type="ORF">EGT49_05210</name>
</gene>
<organism evidence="1 2">
    <name type="scientific">Companilactobacillus suantsaicola</name>
    <dbReference type="NCBI Taxonomy" id="2487723"/>
    <lineage>
        <taxon>Bacteria</taxon>
        <taxon>Bacillati</taxon>
        <taxon>Bacillota</taxon>
        <taxon>Bacilli</taxon>
        <taxon>Lactobacillales</taxon>
        <taxon>Lactobacillaceae</taxon>
        <taxon>Companilactobacillus</taxon>
    </lineage>
</organism>
<protein>
    <submittedName>
        <fullName evidence="1">Alpha/beta hydrolase</fullName>
    </submittedName>
</protein>
<dbReference type="SUPFAM" id="SSF53474">
    <property type="entry name" value="alpha/beta-Hydrolases"/>
    <property type="match status" value="1"/>
</dbReference>
<dbReference type="RefSeq" id="WP_135372195.1">
    <property type="nucleotide sequence ID" value="NZ_RKLY01000010.1"/>
</dbReference>
<sequence length="200" mass="23271">MKKAILYVHGKGGSAAEARRFGMDCPEYDVFGVDYQEYLPWVVEKLILEDYERLSRNYESVSLITNSIGTYFGMLALQDKPLKKALFISPILDMEKSITDSLQAENISETQLQKEAQITLKTGKEVSWRYLQFVREHPIDWQVPTSILYGEKDDHTSIETVNKFVSEHSCKLTVMPKGEHWFHTREQLAFLDKWTKKELQ</sequence>
<accession>A0A4Z0JP40</accession>
<evidence type="ECO:0000313" key="2">
    <source>
        <dbReference type="Proteomes" id="UP000298021"/>
    </source>
</evidence>
<comment type="caution">
    <text evidence="1">The sequence shown here is derived from an EMBL/GenBank/DDBJ whole genome shotgun (WGS) entry which is preliminary data.</text>
</comment>
<dbReference type="GO" id="GO:0016787">
    <property type="term" value="F:hydrolase activity"/>
    <property type="evidence" value="ECO:0007669"/>
    <property type="project" value="UniProtKB-KW"/>
</dbReference>
<keyword evidence="1" id="KW-0378">Hydrolase</keyword>
<evidence type="ECO:0000313" key="1">
    <source>
        <dbReference type="EMBL" id="TGD23659.1"/>
    </source>
</evidence>
<dbReference type="InterPro" id="IPR029058">
    <property type="entry name" value="AB_hydrolase_fold"/>
</dbReference>
<name>A0A4Z0JP40_9LACO</name>
<dbReference type="AlphaFoldDB" id="A0A4Z0JP40"/>
<dbReference type="EMBL" id="RKLY01000010">
    <property type="protein sequence ID" value="TGD23659.1"/>
    <property type="molecule type" value="Genomic_DNA"/>
</dbReference>
<dbReference type="OrthoDB" id="9800988at2"/>
<dbReference type="Proteomes" id="UP000298021">
    <property type="component" value="Unassembled WGS sequence"/>
</dbReference>
<proteinExistence type="predicted"/>
<dbReference type="Gene3D" id="3.40.50.1820">
    <property type="entry name" value="alpha/beta hydrolase"/>
    <property type="match status" value="1"/>
</dbReference>